<evidence type="ECO:0000259" key="2">
    <source>
        <dbReference type="PROSITE" id="PS50110"/>
    </source>
</evidence>
<dbReference type="OrthoDB" id="1490554at2"/>
<dbReference type="AlphaFoldDB" id="A0A6A7WAP5"/>
<dbReference type="GO" id="GO:0003677">
    <property type="term" value="F:DNA binding"/>
    <property type="evidence" value="ECO:0007669"/>
    <property type="project" value="InterPro"/>
</dbReference>
<dbReference type="InterPro" id="IPR001789">
    <property type="entry name" value="Sig_transdc_resp-reg_receiver"/>
</dbReference>
<feature type="domain" description="HTH LytTR-type" evidence="3">
    <location>
        <begin position="133"/>
        <end position="198"/>
    </location>
</feature>
<dbReference type="InterPro" id="IPR007492">
    <property type="entry name" value="LytTR_DNA-bd_dom"/>
</dbReference>
<dbReference type="SMART" id="SM00850">
    <property type="entry name" value="LytTR"/>
    <property type="match status" value="1"/>
</dbReference>
<reference evidence="4 5" key="1">
    <citation type="submission" date="2019-09" db="EMBL/GenBank/DDBJ databases">
        <title>Distinct polysaccharide growth profiles of human intestinal Prevotella copri isolates.</title>
        <authorList>
            <person name="Fehlner-Peach H."/>
            <person name="Magnabosco C."/>
            <person name="Raghavan V."/>
            <person name="Scher J.U."/>
            <person name="Tett A."/>
            <person name="Cox L.M."/>
            <person name="Gottsegen C."/>
            <person name="Watters A."/>
            <person name="Wiltshire- Gordon J.D."/>
            <person name="Segata N."/>
            <person name="Bonneau R."/>
            <person name="Littman D.R."/>
        </authorList>
    </citation>
    <scope>NUCLEOTIDE SEQUENCE [LARGE SCALE GENOMIC DNA]</scope>
    <source>
        <strain evidence="5">iAQ1173</strain>
    </source>
</reference>
<protein>
    <submittedName>
        <fullName evidence="4">Response regulator transcription factor</fullName>
    </submittedName>
</protein>
<dbReference type="PANTHER" id="PTHR37299">
    <property type="entry name" value="TRANSCRIPTIONAL REGULATOR-RELATED"/>
    <property type="match status" value="1"/>
</dbReference>
<dbReference type="InterPro" id="IPR011006">
    <property type="entry name" value="CheY-like_superfamily"/>
</dbReference>
<dbReference type="GO" id="GO:0000156">
    <property type="term" value="F:phosphorelay response regulator activity"/>
    <property type="evidence" value="ECO:0007669"/>
    <property type="project" value="InterPro"/>
</dbReference>
<dbReference type="EMBL" id="VZAD01000052">
    <property type="protein sequence ID" value="MQP11554.1"/>
    <property type="molecule type" value="Genomic_DNA"/>
</dbReference>
<dbReference type="Pfam" id="PF04397">
    <property type="entry name" value="LytTR"/>
    <property type="match status" value="1"/>
</dbReference>
<name>A0A6A7WAP5_9BACT</name>
<gene>
    <name evidence="4" type="ORF">F7D20_06155</name>
</gene>
<evidence type="ECO:0000313" key="4">
    <source>
        <dbReference type="EMBL" id="MQP11554.1"/>
    </source>
</evidence>
<comment type="caution">
    <text evidence="1">Lacks conserved residue(s) required for the propagation of feature annotation.</text>
</comment>
<dbReference type="Gene3D" id="2.40.50.1020">
    <property type="entry name" value="LytTr DNA-binding domain"/>
    <property type="match status" value="1"/>
</dbReference>
<dbReference type="SMART" id="SM00448">
    <property type="entry name" value="REC"/>
    <property type="match status" value="1"/>
</dbReference>
<dbReference type="Pfam" id="PF00072">
    <property type="entry name" value="Response_reg"/>
    <property type="match status" value="1"/>
</dbReference>
<evidence type="ECO:0000256" key="1">
    <source>
        <dbReference type="PROSITE-ProRule" id="PRU00169"/>
    </source>
</evidence>
<dbReference type="PANTHER" id="PTHR37299:SF1">
    <property type="entry name" value="STAGE 0 SPORULATION PROTEIN A HOMOLOG"/>
    <property type="match status" value="1"/>
</dbReference>
<evidence type="ECO:0000259" key="3">
    <source>
        <dbReference type="PROSITE" id="PS50930"/>
    </source>
</evidence>
<dbReference type="SUPFAM" id="SSF52172">
    <property type="entry name" value="CheY-like"/>
    <property type="match status" value="1"/>
</dbReference>
<accession>A0A6A7WAP5</accession>
<dbReference type="PROSITE" id="PS50110">
    <property type="entry name" value="RESPONSE_REGULATORY"/>
    <property type="match status" value="1"/>
</dbReference>
<dbReference type="InterPro" id="IPR046947">
    <property type="entry name" value="LytR-like"/>
</dbReference>
<sequence length="235" mass="27317">MILNCVVIDDDPEALNQITSHIKRTPTLQLIGAYTSAREAVRDVRNGHVDVLYLAIQMPELSGIEFARLVPESCRLVFTTAYKEYAFDGIKAGAADYLLKPISFEDFQESYKRVRATFDEYQLQDPIERDRCLVARVENKFVRIDLDDILYIESMNDYVRFHLTQGRKVTTFSNLKRLESRLPRQQFKRIHRSFIANLCRMDSIGHMRIFYGETSIPISDSYKDAVYQFVNSHLA</sequence>
<dbReference type="PROSITE" id="PS50930">
    <property type="entry name" value="HTH_LYTTR"/>
    <property type="match status" value="1"/>
</dbReference>
<feature type="domain" description="Response regulatory" evidence="2">
    <location>
        <begin position="4"/>
        <end position="115"/>
    </location>
</feature>
<proteinExistence type="predicted"/>
<organism evidence="4 5">
    <name type="scientific">Segatella copri</name>
    <dbReference type="NCBI Taxonomy" id="165179"/>
    <lineage>
        <taxon>Bacteria</taxon>
        <taxon>Pseudomonadati</taxon>
        <taxon>Bacteroidota</taxon>
        <taxon>Bacteroidia</taxon>
        <taxon>Bacteroidales</taxon>
        <taxon>Prevotellaceae</taxon>
        <taxon>Segatella</taxon>
    </lineage>
</organism>
<comment type="caution">
    <text evidence="4">The sequence shown here is derived from an EMBL/GenBank/DDBJ whole genome shotgun (WGS) entry which is preliminary data.</text>
</comment>
<keyword evidence="5" id="KW-1185">Reference proteome</keyword>
<dbReference type="RefSeq" id="WP_158463282.1">
    <property type="nucleotide sequence ID" value="NZ_VZAD01000052.1"/>
</dbReference>
<dbReference type="Gene3D" id="3.40.50.2300">
    <property type="match status" value="1"/>
</dbReference>
<evidence type="ECO:0000313" key="5">
    <source>
        <dbReference type="Proteomes" id="UP000384372"/>
    </source>
</evidence>
<dbReference type="Proteomes" id="UP000384372">
    <property type="component" value="Unassembled WGS sequence"/>
</dbReference>